<comment type="caution">
    <text evidence="1">The sequence shown here is derived from an EMBL/GenBank/DDBJ whole genome shotgun (WGS) entry which is preliminary data.</text>
</comment>
<dbReference type="EMBL" id="CM037161">
    <property type="protein sequence ID" value="KAH7855462.1"/>
    <property type="molecule type" value="Genomic_DNA"/>
</dbReference>
<accession>A0ACB7YQP7</accession>
<gene>
    <name evidence="1" type="ORF">Vadar_025106</name>
</gene>
<organism evidence="1 2">
    <name type="scientific">Vaccinium darrowii</name>
    <dbReference type="NCBI Taxonomy" id="229202"/>
    <lineage>
        <taxon>Eukaryota</taxon>
        <taxon>Viridiplantae</taxon>
        <taxon>Streptophyta</taxon>
        <taxon>Embryophyta</taxon>
        <taxon>Tracheophyta</taxon>
        <taxon>Spermatophyta</taxon>
        <taxon>Magnoliopsida</taxon>
        <taxon>eudicotyledons</taxon>
        <taxon>Gunneridae</taxon>
        <taxon>Pentapetalae</taxon>
        <taxon>asterids</taxon>
        <taxon>Ericales</taxon>
        <taxon>Ericaceae</taxon>
        <taxon>Vaccinioideae</taxon>
        <taxon>Vaccinieae</taxon>
        <taxon>Vaccinium</taxon>
    </lineage>
</organism>
<protein>
    <submittedName>
        <fullName evidence="1">Uncharacterized protein</fullName>
    </submittedName>
</protein>
<name>A0ACB7YQP7_9ERIC</name>
<sequence>MASPGPPLDWASLHEDLLDLILNKLIQLTDYFSFTAVCKPWQAAALPSKRPATRNASQTSPVAFDTHQGPEPRSAGIVQRHSKQELSVVLFNPFSDKTIRFPPVTKRPDTKYFTKRRPFRHEYQVHKVVLSCDPSLAPNDFVAFAIYGEFKKLAYIKLGENSWTYLFGIGGESIGDGQSNFDGATYYQGRFFVTDQNGQVIAIDVSDYREPKGTMVVPPLPCTQEYFNMGYLVQSSKGELLQVQRFLAEKNHETQYLTSSFKVFKPGGFGGGDQKFLERVEIKSLGDDALFLGDNNSQSVSATHFSGDQGNRTTPSYVAFTDTERLIGDAVKNQDYGEEPVFLGIGNHSLTFCNLHQIMKSNVQPLPLERREDPQEPFDSSERWSSNCKVILSQEGLQHLVPDEGHEGQALLPRTQRQRHTGLRSTAMVVSRFRSRSGLWVADGIWGFGGSFDGDGEIWVADGEIWVQR</sequence>
<reference evidence="1 2" key="1">
    <citation type="journal article" date="2021" name="Hortic Res">
        <title>High-quality reference genome and annotation aids understanding of berry development for evergreen blueberry (Vaccinium darrowii).</title>
        <authorList>
            <person name="Yu J."/>
            <person name="Hulse-Kemp A.M."/>
            <person name="Babiker E."/>
            <person name="Staton M."/>
        </authorList>
    </citation>
    <scope>NUCLEOTIDE SEQUENCE [LARGE SCALE GENOMIC DNA]</scope>
    <source>
        <strain evidence="2">cv. NJ 8807/NJ 8810</strain>
        <tissue evidence="1">Young leaf</tissue>
    </source>
</reference>
<evidence type="ECO:0000313" key="2">
    <source>
        <dbReference type="Proteomes" id="UP000828048"/>
    </source>
</evidence>
<evidence type="ECO:0000313" key="1">
    <source>
        <dbReference type="EMBL" id="KAH7855462.1"/>
    </source>
</evidence>
<keyword evidence="2" id="KW-1185">Reference proteome</keyword>
<proteinExistence type="predicted"/>
<dbReference type="Proteomes" id="UP000828048">
    <property type="component" value="Chromosome 11"/>
</dbReference>